<feature type="transmembrane region" description="Helical" evidence="1">
    <location>
        <begin position="52"/>
        <end position="68"/>
    </location>
</feature>
<protein>
    <recommendedName>
        <fullName evidence="4">Transmembrane protein</fullName>
    </recommendedName>
</protein>
<gene>
    <name evidence="2" type="ORF">P4826_09310</name>
</gene>
<proteinExistence type="predicted"/>
<evidence type="ECO:0000313" key="2">
    <source>
        <dbReference type="EMBL" id="WOO34234.1"/>
    </source>
</evidence>
<organism evidence="2 3">
    <name type="scientific">Diaphorobacter limosus</name>
    <dbReference type="NCBI Taxonomy" id="3036128"/>
    <lineage>
        <taxon>Bacteria</taxon>
        <taxon>Pseudomonadati</taxon>
        <taxon>Pseudomonadota</taxon>
        <taxon>Betaproteobacteria</taxon>
        <taxon>Burkholderiales</taxon>
        <taxon>Comamonadaceae</taxon>
        <taxon>Diaphorobacter</taxon>
    </lineage>
</organism>
<feature type="transmembrane region" description="Helical" evidence="1">
    <location>
        <begin position="23"/>
        <end position="46"/>
    </location>
</feature>
<evidence type="ECO:0000256" key="1">
    <source>
        <dbReference type="SAM" id="Phobius"/>
    </source>
</evidence>
<dbReference type="RefSeq" id="WP_317703560.1">
    <property type="nucleotide sequence ID" value="NZ_CP136921.1"/>
</dbReference>
<keyword evidence="1" id="KW-1133">Transmembrane helix</keyword>
<keyword evidence="1" id="KW-0812">Transmembrane</keyword>
<dbReference type="EMBL" id="CP136921">
    <property type="protein sequence ID" value="WOO34234.1"/>
    <property type="molecule type" value="Genomic_DNA"/>
</dbReference>
<dbReference type="Proteomes" id="UP001303211">
    <property type="component" value="Chromosome"/>
</dbReference>
<sequence>MSTGPKMPLAIETRHGDARLRNWVAALAVALPPALLLGALLAAILPAPWRNAAVYASLLFVPCLWAGARIGPTLIARYDDQALQPPPAAEPGLRQAPTLDAAQQRAWAALESWCQAGTGDGRKPFWHPWRLPDIPERLGLAVMAGRDCDGASHLAAAFARHLDRDDELAALSAASRLKGWQLKLAVKWHELRWWRKRHPRQPWDCGYLAPDPAAPDRLARFRPRRPTLIIASTLRGDSLAQTLQTLAAAKAEYHHPVRLLMLDADAQPWPARVYGPGQVTLIQFAS</sequence>
<reference evidence="2 3" key="1">
    <citation type="submission" date="2023-03" db="EMBL/GenBank/DDBJ databases">
        <title>Diaphorobacter basophil sp. nov., isolated from a sewage-treatment plant.</title>
        <authorList>
            <person name="Yang K."/>
        </authorList>
    </citation>
    <scope>NUCLEOTIDE SEQUENCE [LARGE SCALE GENOMIC DNA]</scope>
    <source>
        <strain evidence="2 3">Y-1</strain>
    </source>
</reference>
<evidence type="ECO:0000313" key="3">
    <source>
        <dbReference type="Proteomes" id="UP001303211"/>
    </source>
</evidence>
<name>A0ABZ0JAN4_9BURK</name>
<keyword evidence="1" id="KW-0472">Membrane</keyword>
<accession>A0ABZ0JAN4</accession>
<evidence type="ECO:0008006" key="4">
    <source>
        <dbReference type="Google" id="ProtNLM"/>
    </source>
</evidence>
<keyword evidence="3" id="KW-1185">Reference proteome</keyword>